<dbReference type="PANTHER" id="PTHR11699">
    <property type="entry name" value="ALDEHYDE DEHYDROGENASE-RELATED"/>
    <property type="match status" value="1"/>
</dbReference>
<reference evidence="6" key="1">
    <citation type="journal article" date="2019" name="Int. J. Syst. Evol. Microbiol.">
        <title>The Global Catalogue of Microorganisms (GCM) 10K type strain sequencing project: providing services to taxonomists for standard genome sequencing and annotation.</title>
        <authorList>
            <consortium name="The Broad Institute Genomics Platform"/>
            <consortium name="The Broad Institute Genome Sequencing Center for Infectious Disease"/>
            <person name="Wu L."/>
            <person name="Ma J."/>
        </authorList>
    </citation>
    <scope>NUCLEOTIDE SEQUENCE [LARGE SCALE GENOMIC DNA]</scope>
    <source>
        <strain evidence="6">JCM 17326</strain>
    </source>
</reference>
<sequence length="490" mass="51888">MLEPRHRLWRMLIDGDLVASANGRRYEVVDPSTEEPLATVPDGGAEDVESAYRAAARAFPGWRATPPRARGALMRNLARTLRENQEELATLDALDLGSPYREMLLDVARAADSLELFADHALELRGEVVPASAEHLHYTVREPYGVVGRILPYNHPIMFAAGKIAAPLVAGNTIVVKPAHQTPLSALRMGELFADLLPPGVLNVVTGAGPEPGAAIAAHPGIRRIAFIGGERTGRGIQESAARVAVKHVTLELGGKNAMIVFPDADLEAAATGAVKGMNLSASTGQSCGSTSRLLLHADIADAVIDRVRALMDELVVGHPLDPGTDVGPLVSGDHAARVLAHIDAARREGAVVAAGGGRPAHLERGYFVEPTLLTGVRQDMSVANHEIFGPVLSVLTFTREEEALCLANAVEYGLTAAVWTRDLARAHRFAAAFEAGFVWVNGSSQHFPGVPYGGVKASGVGREESVEELLGFTQTKAVTVFGARAAFQG</sequence>
<dbReference type="PROSITE" id="PS00687">
    <property type="entry name" value="ALDEHYDE_DEHYDR_GLU"/>
    <property type="match status" value="1"/>
</dbReference>
<dbReference type="EMBL" id="BAABDQ010000004">
    <property type="protein sequence ID" value="GAA3545519.1"/>
    <property type="molecule type" value="Genomic_DNA"/>
</dbReference>
<dbReference type="InterPro" id="IPR016163">
    <property type="entry name" value="Ald_DH_C"/>
</dbReference>
<evidence type="ECO:0000256" key="2">
    <source>
        <dbReference type="PROSITE-ProRule" id="PRU10007"/>
    </source>
</evidence>
<evidence type="ECO:0000313" key="6">
    <source>
        <dbReference type="Proteomes" id="UP001500630"/>
    </source>
</evidence>
<dbReference type="InterPro" id="IPR029510">
    <property type="entry name" value="Ald_DH_CS_GLU"/>
</dbReference>
<comment type="similarity">
    <text evidence="3">Belongs to the aldehyde dehydrogenase family.</text>
</comment>
<feature type="domain" description="Aldehyde dehydrogenase" evidence="4">
    <location>
        <begin position="20"/>
        <end position="479"/>
    </location>
</feature>
<dbReference type="Gene3D" id="3.40.605.10">
    <property type="entry name" value="Aldehyde Dehydrogenase, Chain A, domain 1"/>
    <property type="match status" value="1"/>
</dbReference>
<keyword evidence="6" id="KW-1185">Reference proteome</keyword>
<dbReference type="RefSeq" id="WP_345561615.1">
    <property type="nucleotide sequence ID" value="NZ_BAABDQ010000004.1"/>
</dbReference>
<feature type="active site" evidence="2">
    <location>
        <position position="252"/>
    </location>
</feature>
<organism evidence="5 6">
    <name type="scientific">Nonomuraea rosea</name>
    <dbReference type="NCBI Taxonomy" id="638574"/>
    <lineage>
        <taxon>Bacteria</taxon>
        <taxon>Bacillati</taxon>
        <taxon>Actinomycetota</taxon>
        <taxon>Actinomycetes</taxon>
        <taxon>Streptosporangiales</taxon>
        <taxon>Streptosporangiaceae</taxon>
        <taxon>Nonomuraea</taxon>
    </lineage>
</organism>
<gene>
    <name evidence="5" type="ORF">GCM10022419_027190</name>
</gene>
<dbReference type="SUPFAM" id="SSF53720">
    <property type="entry name" value="ALDH-like"/>
    <property type="match status" value="1"/>
</dbReference>
<accession>A0ABP6W3B5</accession>
<evidence type="ECO:0000313" key="5">
    <source>
        <dbReference type="EMBL" id="GAA3545519.1"/>
    </source>
</evidence>
<keyword evidence="1 3" id="KW-0560">Oxidoreductase</keyword>
<evidence type="ECO:0000259" key="4">
    <source>
        <dbReference type="Pfam" id="PF00171"/>
    </source>
</evidence>
<dbReference type="InterPro" id="IPR015590">
    <property type="entry name" value="Aldehyde_DH_dom"/>
</dbReference>
<comment type="caution">
    <text evidence="5">The sequence shown here is derived from an EMBL/GenBank/DDBJ whole genome shotgun (WGS) entry which is preliminary data.</text>
</comment>
<dbReference type="Proteomes" id="UP001500630">
    <property type="component" value="Unassembled WGS sequence"/>
</dbReference>
<dbReference type="Gene3D" id="3.40.309.10">
    <property type="entry name" value="Aldehyde Dehydrogenase, Chain A, domain 2"/>
    <property type="match status" value="1"/>
</dbReference>
<dbReference type="Pfam" id="PF00171">
    <property type="entry name" value="Aldedh"/>
    <property type="match status" value="1"/>
</dbReference>
<dbReference type="InterPro" id="IPR016162">
    <property type="entry name" value="Ald_DH_N"/>
</dbReference>
<evidence type="ECO:0000256" key="1">
    <source>
        <dbReference type="ARBA" id="ARBA00023002"/>
    </source>
</evidence>
<dbReference type="InterPro" id="IPR016161">
    <property type="entry name" value="Ald_DH/histidinol_DH"/>
</dbReference>
<name>A0ABP6W3B5_9ACTN</name>
<proteinExistence type="inferred from homology"/>
<protein>
    <submittedName>
        <fullName evidence="5">Aldehyde dehydrogenase family protein</fullName>
    </submittedName>
</protein>
<evidence type="ECO:0000256" key="3">
    <source>
        <dbReference type="RuleBase" id="RU003345"/>
    </source>
</evidence>